<evidence type="ECO:0000256" key="4">
    <source>
        <dbReference type="ARBA" id="ARBA00022573"/>
    </source>
</evidence>
<dbReference type="PROSITE" id="PS51274">
    <property type="entry name" value="GATASE_COBBQ"/>
    <property type="match status" value="1"/>
</dbReference>
<dbReference type="HAMAP" id="MF_00028">
    <property type="entry name" value="CobQ"/>
    <property type="match status" value="1"/>
</dbReference>
<dbReference type="Gene3D" id="3.40.50.880">
    <property type="match status" value="1"/>
</dbReference>
<evidence type="ECO:0000313" key="10">
    <source>
        <dbReference type="EMBL" id="HIH70025.1"/>
    </source>
</evidence>
<dbReference type="GO" id="GO:0003824">
    <property type="term" value="F:catalytic activity"/>
    <property type="evidence" value="ECO:0007669"/>
    <property type="project" value="InterPro"/>
</dbReference>
<dbReference type="GO" id="GO:0015420">
    <property type="term" value="F:ABC-type vitamin B12 transporter activity"/>
    <property type="evidence" value="ECO:0007669"/>
    <property type="project" value="UniProtKB-UniRule"/>
</dbReference>
<feature type="domain" description="CobQ/CobB/MinD/ParA nucleotide binding" evidence="8">
    <location>
        <begin position="9"/>
        <end position="230"/>
    </location>
</feature>
<dbReference type="Gene3D" id="3.40.50.300">
    <property type="entry name" value="P-loop containing nucleotide triphosphate hydrolases"/>
    <property type="match status" value="1"/>
</dbReference>
<evidence type="ECO:0000256" key="6">
    <source>
        <dbReference type="ARBA" id="ARBA00025166"/>
    </source>
</evidence>
<comment type="function">
    <text evidence="6 7">Catalyzes amidations at positions B, D, E, and G on adenosylcobyrinic A,C-diamide. NH(2) groups are provided by glutamine, and one molecule of ATP is hydrogenolyzed for each amidation.</text>
</comment>
<dbReference type="InterPro" id="IPR027417">
    <property type="entry name" value="P-loop_NTPase"/>
</dbReference>
<gene>
    <name evidence="7" type="primary">cobQ</name>
    <name evidence="10" type="ORF">HA299_05390</name>
</gene>
<evidence type="ECO:0000256" key="2">
    <source>
        <dbReference type="ARBA" id="ARBA00006205"/>
    </source>
</evidence>
<feature type="active site" evidence="7">
    <location>
        <position position="429"/>
    </location>
</feature>
<evidence type="ECO:0000313" key="11">
    <source>
        <dbReference type="Proteomes" id="UP000600363"/>
    </source>
</evidence>
<dbReference type="InterPro" id="IPR033949">
    <property type="entry name" value="CobQ_GATase1"/>
</dbReference>
<comment type="caution">
    <text evidence="10">The sequence shown here is derived from an EMBL/GenBank/DDBJ whole genome shotgun (WGS) entry which is preliminary data.</text>
</comment>
<keyword evidence="4 7" id="KW-0169">Cobalamin biosynthesis</keyword>
<dbReference type="InterPro" id="IPR011698">
    <property type="entry name" value="GATase_3"/>
</dbReference>
<dbReference type="PANTHER" id="PTHR21343:SF1">
    <property type="entry name" value="COBYRIC ACID SYNTHASE"/>
    <property type="match status" value="1"/>
</dbReference>
<organism evidence="10 11">
    <name type="scientific">Methermicoccus shengliensis</name>
    <dbReference type="NCBI Taxonomy" id="660064"/>
    <lineage>
        <taxon>Archaea</taxon>
        <taxon>Methanobacteriati</taxon>
        <taxon>Methanobacteriota</taxon>
        <taxon>Stenosarchaea group</taxon>
        <taxon>Methanomicrobia</taxon>
        <taxon>Methanosarcinales</taxon>
        <taxon>Methermicoccaceae</taxon>
        <taxon>Methermicoccus</taxon>
    </lineage>
</organism>
<dbReference type="EMBL" id="DUIH01000017">
    <property type="protein sequence ID" value="HIH70025.1"/>
    <property type="molecule type" value="Genomic_DNA"/>
</dbReference>
<proteinExistence type="inferred from homology"/>
<comment type="similarity">
    <text evidence="2 7">Belongs to the CobB/CobQ family. CobQ subfamily.</text>
</comment>
<name>A0A832W0B4_9EURY</name>
<protein>
    <recommendedName>
        <fullName evidence="3 7">Probable cobyric acid synthase</fullName>
    </recommendedName>
</protein>
<dbReference type="Pfam" id="PF07685">
    <property type="entry name" value="GATase_3"/>
    <property type="match status" value="1"/>
</dbReference>
<dbReference type="Proteomes" id="UP000600363">
    <property type="component" value="Unassembled WGS sequence"/>
</dbReference>
<feature type="active site" description="Nucleophile" evidence="7">
    <location>
        <position position="331"/>
    </location>
</feature>
<reference evidence="10" key="1">
    <citation type="journal article" date="2020" name="bioRxiv">
        <title>A rank-normalized archaeal taxonomy based on genome phylogeny resolves widespread incomplete and uneven classifications.</title>
        <authorList>
            <person name="Rinke C."/>
            <person name="Chuvochina M."/>
            <person name="Mussig A.J."/>
            <person name="Chaumeil P.-A."/>
            <person name="Waite D.W."/>
            <person name="Whitman W.B."/>
            <person name="Parks D.H."/>
            <person name="Hugenholtz P."/>
        </authorList>
    </citation>
    <scope>NUCLEOTIDE SEQUENCE</scope>
    <source>
        <strain evidence="10">UBA12518</strain>
    </source>
</reference>
<evidence type="ECO:0000259" key="8">
    <source>
        <dbReference type="Pfam" id="PF01656"/>
    </source>
</evidence>
<evidence type="ECO:0000256" key="7">
    <source>
        <dbReference type="HAMAP-Rule" id="MF_00028"/>
    </source>
</evidence>
<dbReference type="InterPro" id="IPR029062">
    <property type="entry name" value="Class_I_gatase-like"/>
</dbReference>
<dbReference type="NCBIfam" id="NF001989">
    <property type="entry name" value="PRK00784.1"/>
    <property type="match status" value="1"/>
</dbReference>
<evidence type="ECO:0000256" key="3">
    <source>
        <dbReference type="ARBA" id="ARBA00014921"/>
    </source>
</evidence>
<evidence type="ECO:0000256" key="1">
    <source>
        <dbReference type="ARBA" id="ARBA00004953"/>
    </source>
</evidence>
<comment type="pathway">
    <text evidence="1 7">Cofactor biosynthesis; adenosylcobalamin biosynthesis.</text>
</comment>
<feature type="domain" description="CobB/CobQ-like glutamine amidotransferase" evidence="9">
    <location>
        <begin position="254"/>
        <end position="435"/>
    </location>
</feature>
<evidence type="ECO:0000259" key="9">
    <source>
        <dbReference type="Pfam" id="PF07685"/>
    </source>
</evidence>
<keyword evidence="5 7" id="KW-0315">Glutamine amidotransferase</keyword>
<sequence>MVLSEQQRIMVLGCASHVGKSIVVTALCRIFAKRGVDVVPFKSQNMSLNSWVTREGGEMGIAQAIQAWAAGVEPSVHMNPILLKPKGDAISQVVVQGKPFADVSAGDYYMSVDEMMEFVLDSVQRLSSHELMVIEGAGGAAEINLYERDIANIRIARALKPTIILVGDIERGGVFASLYGTWMLLPEDIRPLVKGFIINKLRGDPTLLGDGPRMIEELTGMQFLGVLPHTRLNIPSEDSVSIEDKRGGPRADVDIAVIRLPRISNFTDFEPLERVASVRYVDLHESLGSPDVVILPGTKNTVDDLAQLWSSGMAERVLEAARKGIPVIGICGGYQMLGRRVVDVGVEGKAGIHEGLGLLDVSTVFDAYEKRTVQVEKTITGDGPILGRVKGMKVRGYEIHMGKTTSTRPAFEDDGCISEDGLVIGTYLHGLFDNACMVDALMGHVCEKKGIPPVCRPNDDDPFDELARLFEEHIDMDKLYSMIA</sequence>
<dbReference type="SUPFAM" id="SSF52540">
    <property type="entry name" value="P-loop containing nucleoside triphosphate hydrolases"/>
    <property type="match status" value="1"/>
</dbReference>
<dbReference type="PANTHER" id="PTHR21343">
    <property type="entry name" value="DETHIOBIOTIN SYNTHETASE"/>
    <property type="match status" value="1"/>
</dbReference>
<dbReference type="InterPro" id="IPR004459">
    <property type="entry name" value="CobQ_synth"/>
</dbReference>
<dbReference type="Pfam" id="PF01656">
    <property type="entry name" value="CbiA"/>
    <property type="match status" value="1"/>
</dbReference>
<dbReference type="SUPFAM" id="SSF52317">
    <property type="entry name" value="Class I glutamine amidotransferase-like"/>
    <property type="match status" value="1"/>
</dbReference>
<dbReference type="CDD" id="cd05389">
    <property type="entry name" value="CobQ_N"/>
    <property type="match status" value="1"/>
</dbReference>
<dbReference type="InterPro" id="IPR002586">
    <property type="entry name" value="CobQ/CobB/MinD/ParA_Nub-bd_dom"/>
</dbReference>
<dbReference type="InterPro" id="IPR047045">
    <property type="entry name" value="CobQ_N"/>
</dbReference>
<dbReference type="GO" id="GO:0009236">
    <property type="term" value="P:cobalamin biosynthetic process"/>
    <property type="evidence" value="ECO:0007669"/>
    <property type="project" value="UniProtKB-UniRule"/>
</dbReference>
<accession>A0A832W0B4</accession>
<dbReference type="UniPathway" id="UPA00148"/>
<dbReference type="CDD" id="cd01750">
    <property type="entry name" value="GATase1_CobQ"/>
    <property type="match status" value="1"/>
</dbReference>
<dbReference type="AlphaFoldDB" id="A0A832W0B4"/>
<evidence type="ECO:0000256" key="5">
    <source>
        <dbReference type="ARBA" id="ARBA00022962"/>
    </source>
</evidence>
<dbReference type="RefSeq" id="WP_042686190.1">
    <property type="nucleotide sequence ID" value="NZ_DUIH01000017.1"/>
</dbReference>
<dbReference type="NCBIfam" id="TIGR00313">
    <property type="entry name" value="cobQ"/>
    <property type="match status" value="1"/>
</dbReference>